<evidence type="ECO:0000256" key="1">
    <source>
        <dbReference type="SAM" id="Phobius"/>
    </source>
</evidence>
<name>A0A6C0DC10_9ZZZZ</name>
<dbReference type="AlphaFoldDB" id="A0A6C0DC10"/>
<keyword evidence="1" id="KW-0812">Transmembrane</keyword>
<sequence>MNNYLSAQAYTEYLPNYLMLPKYVSSYGKYSAFFILGEAFFLFYFSKYVLGFFKLCLYITTTLHWHEVHNDSLVKKIDITMVLISNLLAGYESFLCNFFNVWVMCSTMVIIIFIINKTLFYYQVQIHNQKSIEYFNKYKPYYFSLHYTNPGTLNREYAYYRITFTHLLFIHIIPSLISIYLLFIHNYK</sequence>
<accession>A0A6C0DC10</accession>
<evidence type="ECO:0000313" key="2">
    <source>
        <dbReference type="EMBL" id="QHT13479.1"/>
    </source>
</evidence>
<protein>
    <submittedName>
        <fullName evidence="2">Uncharacterized protein</fullName>
    </submittedName>
</protein>
<reference evidence="2" key="1">
    <citation type="journal article" date="2020" name="Nature">
        <title>Giant virus diversity and host interactions through global metagenomics.</title>
        <authorList>
            <person name="Schulz F."/>
            <person name="Roux S."/>
            <person name="Paez-Espino D."/>
            <person name="Jungbluth S."/>
            <person name="Walsh D.A."/>
            <person name="Denef V.J."/>
            <person name="McMahon K.D."/>
            <person name="Konstantinidis K.T."/>
            <person name="Eloe-Fadrosh E.A."/>
            <person name="Kyrpides N.C."/>
            <person name="Woyke T."/>
        </authorList>
    </citation>
    <scope>NUCLEOTIDE SEQUENCE</scope>
    <source>
        <strain evidence="2">GVMAG-M-3300023174-131</strain>
    </source>
</reference>
<keyword evidence="1" id="KW-0472">Membrane</keyword>
<feature type="transmembrane region" description="Helical" evidence="1">
    <location>
        <begin position="158"/>
        <end position="183"/>
    </location>
</feature>
<organism evidence="2">
    <name type="scientific">viral metagenome</name>
    <dbReference type="NCBI Taxonomy" id="1070528"/>
    <lineage>
        <taxon>unclassified sequences</taxon>
        <taxon>metagenomes</taxon>
        <taxon>organismal metagenomes</taxon>
    </lineage>
</organism>
<keyword evidence="1" id="KW-1133">Transmembrane helix</keyword>
<feature type="transmembrane region" description="Helical" evidence="1">
    <location>
        <begin position="27"/>
        <end position="45"/>
    </location>
</feature>
<feature type="transmembrane region" description="Helical" evidence="1">
    <location>
        <begin position="94"/>
        <end position="115"/>
    </location>
</feature>
<proteinExistence type="predicted"/>
<dbReference type="EMBL" id="MN739570">
    <property type="protein sequence ID" value="QHT13479.1"/>
    <property type="molecule type" value="Genomic_DNA"/>
</dbReference>